<dbReference type="Pfam" id="PF09335">
    <property type="entry name" value="VTT_dom"/>
    <property type="match status" value="1"/>
</dbReference>
<accession>A0ABT4U589</accession>
<comment type="caution">
    <text evidence="9">The sequence shown here is derived from an EMBL/GenBank/DDBJ whole genome shotgun (WGS) entry which is preliminary data.</text>
</comment>
<keyword evidence="5 7" id="KW-1133">Transmembrane helix</keyword>
<evidence type="ECO:0000256" key="1">
    <source>
        <dbReference type="ARBA" id="ARBA00004651"/>
    </source>
</evidence>
<evidence type="ECO:0000313" key="10">
    <source>
        <dbReference type="Proteomes" id="UP001527866"/>
    </source>
</evidence>
<dbReference type="InterPro" id="IPR051311">
    <property type="entry name" value="DedA_domain"/>
</dbReference>
<feature type="domain" description="VTT" evidence="8">
    <location>
        <begin position="11"/>
        <end position="114"/>
    </location>
</feature>
<dbReference type="EMBL" id="JAQFWQ010000030">
    <property type="protein sequence ID" value="MDA2811497.1"/>
    <property type="molecule type" value="Genomic_DNA"/>
</dbReference>
<evidence type="ECO:0000256" key="3">
    <source>
        <dbReference type="ARBA" id="ARBA00022475"/>
    </source>
</evidence>
<comment type="subcellular location">
    <subcellularLocation>
        <location evidence="1">Cell membrane</location>
        <topology evidence="1">Multi-pass membrane protein</topology>
    </subcellularLocation>
</comment>
<evidence type="ECO:0000256" key="6">
    <source>
        <dbReference type="ARBA" id="ARBA00023136"/>
    </source>
</evidence>
<dbReference type="PANTHER" id="PTHR42709:SF6">
    <property type="entry name" value="UNDECAPRENYL PHOSPHATE TRANSPORTER A"/>
    <property type="match status" value="1"/>
</dbReference>
<sequence>MEYGFLEGRPFWIVYSALFAIVFARTMATYWAGRGLGAGVHRSRLGERLGPRLDRAERLINRFGPPVVTAVYLTVGVQTAVHLVAGAMRMHFGRYLAAMLPGCALWAALYSLGGMAVIAAWWSAFTHSPALAAALALLAAAAVAGVLVYRRRAARKAAGTGSDEGSPTLVGRD</sequence>
<organism evidence="9 10">
    <name type="scientific">Nocardiopsis endophytica</name>
    <dbReference type="NCBI Taxonomy" id="3018445"/>
    <lineage>
        <taxon>Bacteria</taxon>
        <taxon>Bacillati</taxon>
        <taxon>Actinomycetota</taxon>
        <taxon>Actinomycetes</taxon>
        <taxon>Streptosporangiales</taxon>
        <taxon>Nocardiopsidaceae</taxon>
        <taxon>Nocardiopsis</taxon>
    </lineage>
</organism>
<keyword evidence="4 7" id="KW-0812">Transmembrane</keyword>
<dbReference type="RefSeq" id="WP_270685949.1">
    <property type="nucleotide sequence ID" value="NZ_JAQFWQ010000030.1"/>
</dbReference>
<evidence type="ECO:0000259" key="8">
    <source>
        <dbReference type="Pfam" id="PF09335"/>
    </source>
</evidence>
<keyword evidence="6 7" id="KW-0472">Membrane</keyword>
<feature type="transmembrane region" description="Helical" evidence="7">
    <location>
        <begin position="12"/>
        <end position="33"/>
    </location>
</feature>
<dbReference type="InterPro" id="IPR032816">
    <property type="entry name" value="VTT_dom"/>
</dbReference>
<keyword evidence="3" id="KW-1003">Cell membrane</keyword>
<protein>
    <submittedName>
        <fullName evidence="9">VTT domain-containing protein</fullName>
    </submittedName>
</protein>
<comment type="similarity">
    <text evidence="2">Belongs to the DedA family.</text>
</comment>
<feature type="transmembrane region" description="Helical" evidence="7">
    <location>
        <begin position="67"/>
        <end position="88"/>
    </location>
</feature>
<name>A0ABT4U589_9ACTN</name>
<evidence type="ECO:0000256" key="2">
    <source>
        <dbReference type="ARBA" id="ARBA00010792"/>
    </source>
</evidence>
<feature type="transmembrane region" description="Helical" evidence="7">
    <location>
        <begin position="130"/>
        <end position="149"/>
    </location>
</feature>
<evidence type="ECO:0000256" key="4">
    <source>
        <dbReference type="ARBA" id="ARBA00022692"/>
    </source>
</evidence>
<evidence type="ECO:0000256" key="7">
    <source>
        <dbReference type="SAM" id="Phobius"/>
    </source>
</evidence>
<reference evidence="9 10" key="1">
    <citation type="submission" date="2023-01" db="EMBL/GenBank/DDBJ databases">
        <title>Draft genome sequence of Nocardiopsis sp. RSe5-2 isolated from halophytes.</title>
        <authorList>
            <person name="Duangmal K."/>
            <person name="Chantavorakit T."/>
        </authorList>
    </citation>
    <scope>NUCLEOTIDE SEQUENCE [LARGE SCALE GENOMIC DNA]</scope>
    <source>
        <strain evidence="9 10">RSe5-2</strain>
    </source>
</reference>
<evidence type="ECO:0000313" key="9">
    <source>
        <dbReference type="EMBL" id="MDA2811497.1"/>
    </source>
</evidence>
<keyword evidence="10" id="KW-1185">Reference proteome</keyword>
<dbReference type="Proteomes" id="UP001527866">
    <property type="component" value="Unassembled WGS sequence"/>
</dbReference>
<proteinExistence type="inferred from homology"/>
<dbReference type="PANTHER" id="PTHR42709">
    <property type="entry name" value="ALKALINE PHOSPHATASE LIKE PROTEIN"/>
    <property type="match status" value="1"/>
</dbReference>
<feature type="transmembrane region" description="Helical" evidence="7">
    <location>
        <begin position="95"/>
        <end position="124"/>
    </location>
</feature>
<gene>
    <name evidence="9" type="ORF">O4J56_12720</name>
</gene>
<evidence type="ECO:0000256" key="5">
    <source>
        <dbReference type="ARBA" id="ARBA00022989"/>
    </source>
</evidence>